<name>A0AAV7WTC9_PLEWA</name>
<protein>
    <submittedName>
        <fullName evidence="2">Uncharacterized protein</fullName>
    </submittedName>
</protein>
<keyword evidence="1" id="KW-0472">Membrane</keyword>
<evidence type="ECO:0000313" key="2">
    <source>
        <dbReference type="EMBL" id="KAJ1215169.1"/>
    </source>
</evidence>
<sequence>MQPNALIKRYCSGLTWLVLLEKKHCFIVTFGEERSNVITTLYIDLMCNREVVEFPKKRDGTRSIENFGPDTLSAFLRQHRNLYIALADLVVMVICAALAFRMRHVNVMQSKKVMSEQAKSIAKPLGLA</sequence>
<dbReference type="AlphaFoldDB" id="A0AAV7WTC9"/>
<reference evidence="2" key="1">
    <citation type="journal article" date="2022" name="bioRxiv">
        <title>Sequencing and chromosome-scale assembly of the giantPleurodeles waltlgenome.</title>
        <authorList>
            <person name="Brown T."/>
            <person name="Elewa A."/>
            <person name="Iarovenko S."/>
            <person name="Subramanian E."/>
            <person name="Araus A.J."/>
            <person name="Petzold A."/>
            <person name="Susuki M."/>
            <person name="Suzuki K.-i.T."/>
            <person name="Hayashi T."/>
            <person name="Toyoda A."/>
            <person name="Oliveira C."/>
            <person name="Osipova E."/>
            <person name="Leigh N.D."/>
            <person name="Simon A."/>
            <person name="Yun M.H."/>
        </authorList>
    </citation>
    <scope>NUCLEOTIDE SEQUENCE</scope>
    <source>
        <strain evidence="2">20211129_DDA</strain>
        <tissue evidence="2">Liver</tissue>
    </source>
</reference>
<proteinExistence type="predicted"/>
<feature type="transmembrane region" description="Helical" evidence="1">
    <location>
        <begin position="82"/>
        <end position="102"/>
    </location>
</feature>
<evidence type="ECO:0000256" key="1">
    <source>
        <dbReference type="SAM" id="Phobius"/>
    </source>
</evidence>
<keyword evidence="1" id="KW-0812">Transmembrane</keyword>
<keyword evidence="1" id="KW-1133">Transmembrane helix</keyword>
<dbReference type="Proteomes" id="UP001066276">
    <property type="component" value="Chromosome 1_1"/>
</dbReference>
<gene>
    <name evidence="2" type="ORF">NDU88_002778</name>
</gene>
<evidence type="ECO:0000313" key="3">
    <source>
        <dbReference type="Proteomes" id="UP001066276"/>
    </source>
</evidence>
<keyword evidence="3" id="KW-1185">Reference proteome</keyword>
<organism evidence="2 3">
    <name type="scientific">Pleurodeles waltl</name>
    <name type="common">Iberian ribbed newt</name>
    <dbReference type="NCBI Taxonomy" id="8319"/>
    <lineage>
        <taxon>Eukaryota</taxon>
        <taxon>Metazoa</taxon>
        <taxon>Chordata</taxon>
        <taxon>Craniata</taxon>
        <taxon>Vertebrata</taxon>
        <taxon>Euteleostomi</taxon>
        <taxon>Amphibia</taxon>
        <taxon>Batrachia</taxon>
        <taxon>Caudata</taxon>
        <taxon>Salamandroidea</taxon>
        <taxon>Salamandridae</taxon>
        <taxon>Pleurodelinae</taxon>
        <taxon>Pleurodeles</taxon>
    </lineage>
</organism>
<comment type="caution">
    <text evidence="2">The sequence shown here is derived from an EMBL/GenBank/DDBJ whole genome shotgun (WGS) entry which is preliminary data.</text>
</comment>
<accession>A0AAV7WTC9</accession>
<dbReference type="EMBL" id="JANPWB010000001">
    <property type="protein sequence ID" value="KAJ1215169.1"/>
    <property type="molecule type" value="Genomic_DNA"/>
</dbReference>